<dbReference type="InterPro" id="IPR025463">
    <property type="entry name" value="DUF4314"/>
</dbReference>
<dbReference type="RefSeq" id="WP_082424713.1">
    <property type="nucleotide sequence ID" value="NZ_JAOQJU010000014.1"/>
</dbReference>
<protein>
    <submittedName>
        <fullName evidence="4">DUF3849 domain-containing protein</fullName>
    </submittedName>
</protein>
<evidence type="ECO:0000259" key="3">
    <source>
        <dbReference type="Pfam" id="PF14192"/>
    </source>
</evidence>
<proteinExistence type="predicted"/>
<evidence type="ECO:0000256" key="1">
    <source>
        <dbReference type="SAM" id="MobiDB-lite"/>
    </source>
</evidence>
<comment type="caution">
    <text evidence="4">The sequence shown here is derived from an EMBL/GenBank/DDBJ whole genome shotgun (WGS) entry which is preliminary data.</text>
</comment>
<sequence>MKDTTPIYFHSATYAHEHGELDQYRASHKANIACKEAIEQAIADNYRDNRLGPACVQQVLQQFDPGRIFYVLANTVRQKEHDGRISRDNKAWAQTIPVCEDKDGFGYDRNVSFVVDRSHPGLMDLFLTQARDIAKEDFKMNQEFMSRNQVEFIRQTYPPDTRILLQHMDDPYAPVPAGTRGTVKYVDDIGQIGVAWDNGRSLSLIPGMDTYRKLTQQELTQEQGEKPSIHDSLGKHAGQQAAHSDKPKMKKEQTR</sequence>
<evidence type="ECO:0000259" key="2">
    <source>
        <dbReference type="Pfam" id="PF12960"/>
    </source>
</evidence>
<gene>
    <name evidence="4" type="ORF">OCV99_11355</name>
</gene>
<accession>A0ABT2RNY5</accession>
<evidence type="ECO:0000313" key="5">
    <source>
        <dbReference type="Proteomes" id="UP001652431"/>
    </source>
</evidence>
<feature type="compositionally biased region" description="Basic and acidic residues" evidence="1">
    <location>
        <begin position="223"/>
        <end position="234"/>
    </location>
</feature>
<feature type="domain" description="DUF3849" evidence="2">
    <location>
        <begin position="7"/>
        <end position="132"/>
    </location>
</feature>
<feature type="domain" description="DUF4314" evidence="3">
    <location>
        <begin position="147"/>
        <end position="214"/>
    </location>
</feature>
<feature type="region of interest" description="Disordered" evidence="1">
    <location>
        <begin position="218"/>
        <end position="255"/>
    </location>
</feature>
<evidence type="ECO:0000313" key="4">
    <source>
        <dbReference type="EMBL" id="MCU6687128.1"/>
    </source>
</evidence>
<keyword evidence="5" id="KW-1185">Reference proteome</keyword>
<dbReference type="Proteomes" id="UP001652431">
    <property type="component" value="Unassembled WGS sequence"/>
</dbReference>
<feature type="compositionally biased region" description="Basic and acidic residues" evidence="1">
    <location>
        <begin position="243"/>
        <end position="255"/>
    </location>
</feature>
<organism evidence="4 5">
    <name type="scientific">Dorea acetigenes</name>
    <dbReference type="NCBI Taxonomy" id="2981787"/>
    <lineage>
        <taxon>Bacteria</taxon>
        <taxon>Bacillati</taxon>
        <taxon>Bacillota</taxon>
        <taxon>Clostridia</taxon>
        <taxon>Lachnospirales</taxon>
        <taxon>Lachnospiraceae</taxon>
        <taxon>Dorea</taxon>
    </lineage>
</organism>
<dbReference type="Pfam" id="PF14192">
    <property type="entry name" value="DUF4314"/>
    <property type="match status" value="1"/>
</dbReference>
<reference evidence="4 5" key="1">
    <citation type="journal article" date="2021" name="ISME Commun">
        <title>Automated analysis of genomic sequences facilitates high-throughput and comprehensive description of bacteria.</title>
        <authorList>
            <person name="Hitch T.C.A."/>
        </authorList>
    </citation>
    <scope>NUCLEOTIDE SEQUENCE [LARGE SCALE GENOMIC DNA]</scope>
    <source>
        <strain evidence="4 5">Sanger_03</strain>
    </source>
</reference>
<dbReference type="Pfam" id="PF12960">
    <property type="entry name" value="DUF3849"/>
    <property type="match status" value="1"/>
</dbReference>
<dbReference type="InterPro" id="IPR024383">
    <property type="entry name" value="DUF3849"/>
</dbReference>
<dbReference type="EMBL" id="JAOQJU010000014">
    <property type="protein sequence ID" value="MCU6687128.1"/>
    <property type="molecule type" value="Genomic_DNA"/>
</dbReference>
<name>A0ABT2RNY5_9FIRM</name>